<dbReference type="GO" id="GO:0061458">
    <property type="term" value="P:reproductive system development"/>
    <property type="evidence" value="ECO:0007669"/>
    <property type="project" value="TreeGrafter"/>
</dbReference>
<dbReference type="SUPFAM" id="SSF81383">
    <property type="entry name" value="F-box domain"/>
    <property type="match status" value="1"/>
</dbReference>
<dbReference type="PANTHER" id="PTHR47149">
    <property type="entry name" value="F-BOX PROTEIN RMF"/>
    <property type="match status" value="1"/>
</dbReference>
<sequence length="338" mass="38417">MSKRLRRGKSMCCCSSPQSSFLTLRPAFNCYEIDIWTEIAKFMGGRCLVMLGSVNRWFHRLIFKEDSVWKFACLRDLQVPEPPQRVSFSWLKLYASAFGTTESSFYLTRVSSIIFNSLQSTSRKPQVRFCLADGSHSYLFRQPEKHIDWMRIGAFYIDSSYVLLTETLIWPLRIPKGETPLKMLETSGSCVLNNIKTGIWIADLQLVRCPVCNLESCEGTMQTLDARHIELFHTNGYQNGSWEYEEIGAHESKKHSDGASGGIFDIKYFRDPSTIEVVDLKSWGAKPNDWQPKARIGLHAVAVNTNLQKNDGLHVKYHAMKAGAGGEVVSIRISQQLL</sequence>
<comment type="caution">
    <text evidence="1">The sequence shown here is derived from an EMBL/GenBank/DDBJ whole genome shotgun (WGS) entry which is preliminary data.</text>
</comment>
<gene>
    <name evidence="1" type="ORF">FRX31_018922</name>
</gene>
<organism evidence="1 2">
    <name type="scientific">Thalictrum thalictroides</name>
    <name type="common">Rue-anemone</name>
    <name type="synonym">Anemone thalictroides</name>
    <dbReference type="NCBI Taxonomy" id="46969"/>
    <lineage>
        <taxon>Eukaryota</taxon>
        <taxon>Viridiplantae</taxon>
        <taxon>Streptophyta</taxon>
        <taxon>Embryophyta</taxon>
        <taxon>Tracheophyta</taxon>
        <taxon>Spermatophyta</taxon>
        <taxon>Magnoliopsida</taxon>
        <taxon>Ranunculales</taxon>
        <taxon>Ranunculaceae</taxon>
        <taxon>Thalictroideae</taxon>
        <taxon>Thalictrum</taxon>
    </lineage>
</organism>
<dbReference type="GO" id="GO:0005634">
    <property type="term" value="C:nucleus"/>
    <property type="evidence" value="ECO:0007669"/>
    <property type="project" value="TreeGrafter"/>
</dbReference>
<dbReference type="InterPro" id="IPR036047">
    <property type="entry name" value="F-box-like_dom_sf"/>
</dbReference>
<protein>
    <submittedName>
        <fullName evidence="1">F-box protein rmf</fullName>
    </submittedName>
</protein>
<proteinExistence type="predicted"/>
<accession>A0A7J6W3G2</accession>
<evidence type="ECO:0000313" key="1">
    <source>
        <dbReference type="EMBL" id="KAF5191487.1"/>
    </source>
</evidence>
<evidence type="ECO:0000313" key="2">
    <source>
        <dbReference type="Proteomes" id="UP000554482"/>
    </source>
</evidence>
<dbReference type="Proteomes" id="UP000554482">
    <property type="component" value="Unassembled WGS sequence"/>
</dbReference>
<dbReference type="AlphaFoldDB" id="A0A7J6W3G2"/>
<reference evidence="1 2" key="1">
    <citation type="submission" date="2020-06" db="EMBL/GenBank/DDBJ databases">
        <title>Transcriptomic and genomic resources for Thalictrum thalictroides and T. hernandezii: Facilitating candidate gene discovery in an emerging model plant lineage.</title>
        <authorList>
            <person name="Arias T."/>
            <person name="Riano-Pachon D.M."/>
            <person name="Di Stilio V.S."/>
        </authorList>
    </citation>
    <scope>NUCLEOTIDE SEQUENCE [LARGE SCALE GENOMIC DNA]</scope>
    <source>
        <strain evidence="2">cv. WT478/WT964</strain>
        <tissue evidence="1">Leaves</tissue>
    </source>
</reference>
<dbReference type="EMBL" id="JABWDY010022749">
    <property type="protein sequence ID" value="KAF5191487.1"/>
    <property type="molecule type" value="Genomic_DNA"/>
</dbReference>
<keyword evidence="2" id="KW-1185">Reference proteome</keyword>
<name>A0A7J6W3G2_THATH</name>
<dbReference type="PANTHER" id="PTHR47149:SF1">
    <property type="entry name" value="F-BOX PROTEIN RMF"/>
    <property type="match status" value="1"/>
</dbReference>
<dbReference type="OrthoDB" id="8062037at2759"/>